<accession>A0ABT7PH73</accession>
<comment type="caution">
    <text evidence="1">The sequence shown here is derived from an EMBL/GenBank/DDBJ whole genome shotgun (WGS) entry which is preliminary data.</text>
</comment>
<organism evidence="1 2">
    <name type="scientific">Roseiconus lacunae</name>
    <dbReference type="NCBI Taxonomy" id="2605694"/>
    <lineage>
        <taxon>Bacteria</taxon>
        <taxon>Pseudomonadati</taxon>
        <taxon>Planctomycetota</taxon>
        <taxon>Planctomycetia</taxon>
        <taxon>Pirellulales</taxon>
        <taxon>Pirellulaceae</taxon>
        <taxon>Roseiconus</taxon>
    </lineage>
</organism>
<evidence type="ECO:0000313" key="1">
    <source>
        <dbReference type="EMBL" id="MDM4015845.1"/>
    </source>
</evidence>
<dbReference type="Pfam" id="PF09956">
    <property type="entry name" value="Phage_cement_2"/>
    <property type="match status" value="1"/>
</dbReference>
<evidence type="ECO:0000313" key="2">
    <source>
        <dbReference type="Proteomes" id="UP001239462"/>
    </source>
</evidence>
<dbReference type="RefSeq" id="WP_289163378.1">
    <property type="nucleotide sequence ID" value="NZ_JASZZN010000006.1"/>
</dbReference>
<proteinExistence type="predicted"/>
<reference evidence="1 2" key="1">
    <citation type="submission" date="2023-06" db="EMBL/GenBank/DDBJ databases">
        <title>Roseiconus lacunae JC819 isolated from Gulf of Mannar region, Tamil Nadu.</title>
        <authorList>
            <person name="Pk S."/>
            <person name="Ch S."/>
            <person name="Ch V.R."/>
        </authorList>
    </citation>
    <scope>NUCLEOTIDE SEQUENCE [LARGE SCALE GENOMIC DNA]</scope>
    <source>
        <strain evidence="1 2">JC819</strain>
    </source>
</reference>
<name>A0ABT7PH73_9BACT</name>
<dbReference type="InterPro" id="IPR011231">
    <property type="entry name" value="Phage_VT1-Sakai_H0018"/>
</dbReference>
<gene>
    <name evidence="1" type="ORF">QTN89_10420</name>
</gene>
<dbReference type="EMBL" id="JASZZN010000006">
    <property type="protein sequence ID" value="MDM4015845.1"/>
    <property type="molecule type" value="Genomic_DNA"/>
</dbReference>
<sequence>MIDVTRRYLLVIQLGRRHVAINNDHQWSWRTWAAVATSCHRRPPLSPPSIEQTMLRQLSPPGEAIIPSPVAGLASGQIIIHAVLGSCIVEGLRMGDRVAVGTPITVRHTKGRVFELSSASATVFAAGADVHVVDDDGDLAVVAATGDSSKVGVALFAKTSGQTTVTVVHTA</sequence>
<keyword evidence="2" id="KW-1185">Reference proteome</keyword>
<dbReference type="Proteomes" id="UP001239462">
    <property type="component" value="Unassembled WGS sequence"/>
</dbReference>
<protein>
    <submittedName>
        <fullName evidence="1">DUF2190 family protein</fullName>
    </submittedName>
</protein>